<comment type="caution">
    <text evidence="1">The sequence shown here is derived from an EMBL/GenBank/DDBJ whole genome shotgun (WGS) entry which is preliminary data.</text>
</comment>
<evidence type="ECO:0000313" key="2">
    <source>
        <dbReference type="Proteomes" id="UP001595648"/>
    </source>
</evidence>
<protein>
    <recommendedName>
        <fullName evidence="3">DUF3606 domain-containing protein</fullName>
    </recommendedName>
</protein>
<evidence type="ECO:0008006" key="3">
    <source>
        <dbReference type="Google" id="ProtNLM"/>
    </source>
</evidence>
<gene>
    <name evidence="1" type="ORF">ACFOJ9_21515</name>
</gene>
<evidence type="ECO:0000313" key="1">
    <source>
        <dbReference type="EMBL" id="MFC3324318.1"/>
    </source>
</evidence>
<keyword evidence="2" id="KW-1185">Reference proteome</keyword>
<accession>A0ABV7MQW4</accession>
<reference evidence="2" key="1">
    <citation type="journal article" date="2019" name="Int. J. Syst. Evol. Microbiol.">
        <title>The Global Catalogue of Microorganisms (GCM) 10K type strain sequencing project: providing services to taxonomists for standard genome sequencing and annotation.</title>
        <authorList>
            <consortium name="The Broad Institute Genomics Platform"/>
            <consortium name="The Broad Institute Genome Sequencing Center for Infectious Disease"/>
            <person name="Wu L."/>
            <person name="Ma J."/>
        </authorList>
    </citation>
    <scope>NUCLEOTIDE SEQUENCE [LARGE SCALE GENOMIC DNA]</scope>
    <source>
        <strain evidence="2">ICMP 19515</strain>
    </source>
</reference>
<dbReference type="EMBL" id="JBHRVD010000001">
    <property type="protein sequence ID" value="MFC3324318.1"/>
    <property type="molecule type" value="Genomic_DNA"/>
</dbReference>
<name>A0ABV7MQW4_9HYPH</name>
<organism evidence="1 2">
    <name type="scientific">Mesorhizobium cantuariense</name>
    <dbReference type="NCBI Taxonomy" id="1300275"/>
    <lineage>
        <taxon>Bacteria</taxon>
        <taxon>Pseudomonadati</taxon>
        <taxon>Pseudomonadota</taxon>
        <taxon>Alphaproteobacteria</taxon>
        <taxon>Hyphomicrobiales</taxon>
        <taxon>Phyllobacteriaceae</taxon>
        <taxon>Mesorhizobium</taxon>
    </lineage>
</organism>
<dbReference type="RefSeq" id="WP_378981098.1">
    <property type="nucleotide sequence ID" value="NZ_JBHRVD010000001.1"/>
</dbReference>
<dbReference type="Proteomes" id="UP001595648">
    <property type="component" value="Unassembled WGS sequence"/>
</dbReference>
<sequence>MTDEQGKAPSKPDDSVVRRLVDEAGITEAQTRELIAILGLNWSSLLREARIMSGRR</sequence>
<proteinExistence type="predicted"/>